<accession>A0ABD1MR19</accession>
<evidence type="ECO:0000313" key="2">
    <source>
        <dbReference type="EMBL" id="KAL2338262.1"/>
    </source>
</evidence>
<dbReference type="AlphaFoldDB" id="A0ABD1MR19"/>
<name>A0ABD1MR19_9FABA</name>
<feature type="region of interest" description="Disordered" evidence="1">
    <location>
        <begin position="34"/>
        <end position="53"/>
    </location>
</feature>
<dbReference type="Proteomes" id="UP001603857">
    <property type="component" value="Unassembled WGS sequence"/>
</dbReference>
<keyword evidence="3" id="KW-1185">Reference proteome</keyword>
<dbReference type="EMBL" id="JBGMDY010000004">
    <property type="protein sequence ID" value="KAL2338262.1"/>
    <property type="molecule type" value="Genomic_DNA"/>
</dbReference>
<comment type="caution">
    <text evidence="2">The sequence shown here is derived from an EMBL/GenBank/DDBJ whole genome shotgun (WGS) entry which is preliminary data.</text>
</comment>
<protein>
    <submittedName>
        <fullName evidence="2">Uncharacterized protein</fullName>
    </submittedName>
</protein>
<evidence type="ECO:0000313" key="3">
    <source>
        <dbReference type="Proteomes" id="UP001603857"/>
    </source>
</evidence>
<sequence>MHARFESGCLRGSHGSKTIVSWVATKKRREKCTPQPFNLLQPPANPSTKGQPANQLTVDRLVRKLQICRRVQPVVSASTLLRCLGLHESSLSRLHPLGLR</sequence>
<evidence type="ECO:0000256" key="1">
    <source>
        <dbReference type="SAM" id="MobiDB-lite"/>
    </source>
</evidence>
<reference evidence="2 3" key="1">
    <citation type="submission" date="2024-08" db="EMBL/GenBank/DDBJ databases">
        <title>Insights into the chromosomal genome structure of Flemingia macrophylla.</title>
        <authorList>
            <person name="Ding Y."/>
            <person name="Zhao Y."/>
            <person name="Bi W."/>
            <person name="Wu M."/>
            <person name="Zhao G."/>
            <person name="Gong Y."/>
            <person name="Li W."/>
            <person name="Zhang P."/>
        </authorList>
    </citation>
    <scope>NUCLEOTIDE SEQUENCE [LARGE SCALE GENOMIC DNA]</scope>
    <source>
        <strain evidence="2">DYQJB</strain>
        <tissue evidence="2">Leaf</tissue>
    </source>
</reference>
<organism evidence="2 3">
    <name type="scientific">Flemingia macrophylla</name>
    <dbReference type="NCBI Taxonomy" id="520843"/>
    <lineage>
        <taxon>Eukaryota</taxon>
        <taxon>Viridiplantae</taxon>
        <taxon>Streptophyta</taxon>
        <taxon>Embryophyta</taxon>
        <taxon>Tracheophyta</taxon>
        <taxon>Spermatophyta</taxon>
        <taxon>Magnoliopsida</taxon>
        <taxon>eudicotyledons</taxon>
        <taxon>Gunneridae</taxon>
        <taxon>Pentapetalae</taxon>
        <taxon>rosids</taxon>
        <taxon>fabids</taxon>
        <taxon>Fabales</taxon>
        <taxon>Fabaceae</taxon>
        <taxon>Papilionoideae</taxon>
        <taxon>50 kb inversion clade</taxon>
        <taxon>NPAAA clade</taxon>
        <taxon>indigoferoid/millettioid clade</taxon>
        <taxon>Phaseoleae</taxon>
        <taxon>Flemingia</taxon>
    </lineage>
</organism>
<gene>
    <name evidence="2" type="ORF">Fmac_012708</name>
</gene>
<proteinExistence type="predicted"/>